<evidence type="ECO:0000259" key="1">
    <source>
        <dbReference type="Pfam" id="PF04059"/>
    </source>
</evidence>
<protein>
    <recommendedName>
        <fullName evidence="1">Mei2-like C-terminal RNA recognition motif domain-containing protein</fullName>
    </recommendedName>
</protein>
<dbReference type="AlphaFoldDB" id="A0A7J7L7T7"/>
<name>A0A7J7L7T7_9MAGN</name>
<keyword evidence="3" id="KW-1185">Reference proteome</keyword>
<sequence>MSPPAVIGSPGRAGIGTVTRNHLGDVLGVLTQGIVDAVGFVDLPIKYDDETEVHGRTSAMIKNIPTKLSRTNHCGNENKRVDEQYLGLESCQEEMHKFDFVYFPINFRTGLNLGYAFVNFTRSVGAVRFFSLIDIEPGLIGGLYVRALELLDVFLFRSPDTSVRYSQFVLNTKYNLQVENILGNPSTSEKGGVYYYSERGDRLIDLASFRDRLWQNLRVGGSSYTLPSTSAKNNSPRLATVASGAALVKLLEYEVGGAQIFVQTAYGVEVVVENNPYDPSLMVFMYYRDYMKQKVQSLETEYPTFHYVMPMFPSGVFFEETL</sequence>
<organism evidence="2 3">
    <name type="scientific">Kingdonia uniflora</name>
    <dbReference type="NCBI Taxonomy" id="39325"/>
    <lineage>
        <taxon>Eukaryota</taxon>
        <taxon>Viridiplantae</taxon>
        <taxon>Streptophyta</taxon>
        <taxon>Embryophyta</taxon>
        <taxon>Tracheophyta</taxon>
        <taxon>Spermatophyta</taxon>
        <taxon>Magnoliopsida</taxon>
        <taxon>Ranunculales</taxon>
        <taxon>Circaeasteraceae</taxon>
        <taxon>Kingdonia</taxon>
    </lineage>
</organism>
<dbReference type="Pfam" id="PF05834">
    <property type="entry name" value="Lycopene_cycl"/>
    <property type="match status" value="1"/>
</dbReference>
<gene>
    <name evidence="2" type="ORF">GIB67_009891</name>
</gene>
<reference evidence="2 3" key="1">
    <citation type="journal article" date="2020" name="IScience">
        <title>Genome Sequencing of the Endangered Kingdonia uniflora (Circaeasteraceae, Ranunculales) Reveals Potential Mechanisms of Evolutionary Specialization.</title>
        <authorList>
            <person name="Sun Y."/>
            <person name="Deng T."/>
            <person name="Zhang A."/>
            <person name="Moore M.J."/>
            <person name="Landis J.B."/>
            <person name="Lin N."/>
            <person name="Zhang H."/>
            <person name="Zhang X."/>
            <person name="Huang J."/>
            <person name="Zhang X."/>
            <person name="Sun H."/>
            <person name="Wang H."/>
        </authorList>
    </citation>
    <scope>NUCLEOTIDE SEQUENCE [LARGE SCALE GENOMIC DNA]</scope>
    <source>
        <strain evidence="2">TB1705</strain>
        <tissue evidence="2">Leaf</tissue>
    </source>
</reference>
<accession>A0A7J7L7T7</accession>
<dbReference type="PANTHER" id="PTHR39757">
    <property type="match status" value="1"/>
</dbReference>
<dbReference type="PANTHER" id="PTHR39757:SF3">
    <property type="entry name" value="LYCOPENE EPSILON CYCLASE, CHLOROPLASTIC"/>
    <property type="match status" value="1"/>
</dbReference>
<proteinExistence type="predicted"/>
<dbReference type="Pfam" id="PF04059">
    <property type="entry name" value="RRM_2"/>
    <property type="match status" value="1"/>
</dbReference>
<dbReference type="EMBL" id="JACGCM010002558">
    <property type="protein sequence ID" value="KAF6138697.1"/>
    <property type="molecule type" value="Genomic_DNA"/>
</dbReference>
<dbReference type="Proteomes" id="UP000541444">
    <property type="component" value="Unassembled WGS sequence"/>
</dbReference>
<evidence type="ECO:0000313" key="3">
    <source>
        <dbReference type="Proteomes" id="UP000541444"/>
    </source>
</evidence>
<comment type="caution">
    <text evidence="2">The sequence shown here is derived from an EMBL/GenBank/DDBJ whole genome shotgun (WGS) entry which is preliminary data.</text>
</comment>
<feature type="domain" description="Mei2-like C-terminal RNA recognition motif" evidence="1">
    <location>
        <begin position="56"/>
        <end position="130"/>
    </location>
</feature>
<dbReference type="OrthoDB" id="417481at2759"/>
<dbReference type="InterPro" id="IPR007201">
    <property type="entry name" value="Mei2-like_Rrm_C"/>
</dbReference>
<evidence type="ECO:0000313" key="2">
    <source>
        <dbReference type="EMBL" id="KAF6138697.1"/>
    </source>
</evidence>